<proteinExistence type="predicted"/>
<feature type="transmembrane region" description="Helical" evidence="1">
    <location>
        <begin position="87"/>
        <end position="105"/>
    </location>
</feature>
<name>A0A511R2V0_9DEIN</name>
<gene>
    <name evidence="2" type="ORF">MHY01S_20750</name>
</gene>
<reference evidence="2 3" key="1">
    <citation type="submission" date="2019-07" db="EMBL/GenBank/DDBJ databases">
        <title>Whole genome shotgun sequence of Meiothermus hypogaeus NBRC 106114.</title>
        <authorList>
            <person name="Hosoyama A."/>
            <person name="Uohara A."/>
            <person name="Ohji S."/>
            <person name="Ichikawa N."/>
        </authorList>
    </citation>
    <scope>NUCLEOTIDE SEQUENCE [LARGE SCALE GENOMIC DNA]</scope>
    <source>
        <strain evidence="2 3">NBRC 106114</strain>
    </source>
</reference>
<keyword evidence="1" id="KW-0472">Membrane</keyword>
<organism evidence="2 3">
    <name type="scientific">Meiothermus hypogaeus NBRC 106114</name>
    <dbReference type="NCBI Taxonomy" id="1227553"/>
    <lineage>
        <taxon>Bacteria</taxon>
        <taxon>Thermotogati</taxon>
        <taxon>Deinococcota</taxon>
        <taxon>Deinococci</taxon>
        <taxon>Thermales</taxon>
        <taxon>Thermaceae</taxon>
        <taxon>Meiothermus</taxon>
    </lineage>
</organism>
<sequence length="138" mass="15122">MAENQASQASSDMRKLASASNPLQVVQNPIVVSTSLGVLGAYWLRKTLYTQRRDIFGWADRKDGRVVYWQVDKNGKPIVGKENQNAYTSRIVFNLAGVLLGTILINNNLIEDATADYIGLGVAAGSFANLVMTLFQID</sequence>
<dbReference type="Proteomes" id="UP000321197">
    <property type="component" value="Unassembled WGS sequence"/>
</dbReference>
<keyword evidence="1" id="KW-0812">Transmembrane</keyword>
<comment type="caution">
    <text evidence="2">The sequence shown here is derived from an EMBL/GenBank/DDBJ whole genome shotgun (WGS) entry which is preliminary data.</text>
</comment>
<evidence type="ECO:0000313" key="2">
    <source>
        <dbReference type="EMBL" id="GEM83909.1"/>
    </source>
</evidence>
<dbReference type="AlphaFoldDB" id="A0A511R2V0"/>
<dbReference type="OrthoDB" id="32016at2"/>
<feature type="transmembrane region" description="Helical" evidence="1">
    <location>
        <begin position="117"/>
        <end position="135"/>
    </location>
</feature>
<dbReference type="RefSeq" id="WP_119341504.1">
    <property type="nucleotide sequence ID" value="NZ_BJXL01000066.1"/>
</dbReference>
<keyword evidence="1" id="KW-1133">Transmembrane helix</keyword>
<evidence type="ECO:0000256" key="1">
    <source>
        <dbReference type="SAM" id="Phobius"/>
    </source>
</evidence>
<dbReference type="EMBL" id="BJXL01000066">
    <property type="protein sequence ID" value="GEM83909.1"/>
    <property type="molecule type" value="Genomic_DNA"/>
</dbReference>
<evidence type="ECO:0000313" key="3">
    <source>
        <dbReference type="Proteomes" id="UP000321197"/>
    </source>
</evidence>
<feature type="transmembrane region" description="Helical" evidence="1">
    <location>
        <begin position="25"/>
        <end position="44"/>
    </location>
</feature>
<protein>
    <submittedName>
        <fullName evidence="2">Uncharacterized protein</fullName>
    </submittedName>
</protein>
<accession>A0A511R2V0</accession>